<feature type="non-terminal residue" evidence="2">
    <location>
        <position position="1"/>
    </location>
</feature>
<comment type="caution">
    <text evidence="2">The sequence shown here is derived from an EMBL/GenBank/DDBJ whole genome shotgun (WGS) entry which is preliminary data.</text>
</comment>
<dbReference type="EMBL" id="SNRW01030902">
    <property type="protein sequence ID" value="KAA6357748.1"/>
    <property type="molecule type" value="Genomic_DNA"/>
</dbReference>
<reference evidence="2 3" key="1">
    <citation type="submission" date="2019-03" db="EMBL/GenBank/DDBJ databases">
        <title>Single cell metagenomics reveals metabolic interactions within the superorganism composed of flagellate Streblomastix strix and complex community of Bacteroidetes bacteria on its surface.</title>
        <authorList>
            <person name="Treitli S.C."/>
            <person name="Kolisko M."/>
            <person name="Husnik F."/>
            <person name="Keeling P."/>
            <person name="Hampl V."/>
        </authorList>
    </citation>
    <scope>NUCLEOTIDE SEQUENCE [LARGE SCALE GENOMIC DNA]</scope>
    <source>
        <strain evidence="2">ST1C</strain>
    </source>
</reference>
<protein>
    <submittedName>
        <fullName evidence="2">Uncharacterized protein</fullName>
    </submittedName>
</protein>
<gene>
    <name evidence="2" type="ORF">EZS28_046725</name>
</gene>
<name>A0A5J4THP2_9EUKA</name>
<evidence type="ECO:0000256" key="1">
    <source>
        <dbReference type="SAM" id="MobiDB-lite"/>
    </source>
</evidence>
<dbReference type="Proteomes" id="UP000324800">
    <property type="component" value="Unassembled WGS sequence"/>
</dbReference>
<evidence type="ECO:0000313" key="3">
    <source>
        <dbReference type="Proteomes" id="UP000324800"/>
    </source>
</evidence>
<proteinExistence type="predicted"/>
<dbReference type="AlphaFoldDB" id="A0A5J4THP2"/>
<evidence type="ECO:0000313" key="2">
    <source>
        <dbReference type="EMBL" id="KAA6357748.1"/>
    </source>
</evidence>
<accession>A0A5J4THP2</accession>
<feature type="compositionally biased region" description="Polar residues" evidence="1">
    <location>
        <begin position="1"/>
        <end position="15"/>
    </location>
</feature>
<sequence>GVQQIQATSISQSGVSGLPLGFGGHDL</sequence>
<feature type="region of interest" description="Disordered" evidence="1">
    <location>
        <begin position="1"/>
        <end position="27"/>
    </location>
</feature>
<organism evidence="2 3">
    <name type="scientific">Streblomastix strix</name>
    <dbReference type="NCBI Taxonomy" id="222440"/>
    <lineage>
        <taxon>Eukaryota</taxon>
        <taxon>Metamonada</taxon>
        <taxon>Preaxostyla</taxon>
        <taxon>Oxymonadida</taxon>
        <taxon>Streblomastigidae</taxon>
        <taxon>Streblomastix</taxon>
    </lineage>
</organism>